<evidence type="ECO:0000256" key="1">
    <source>
        <dbReference type="ARBA" id="ARBA00004141"/>
    </source>
</evidence>
<dbReference type="Gene3D" id="1.20.120.1630">
    <property type="match status" value="1"/>
</dbReference>
<evidence type="ECO:0000256" key="5">
    <source>
        <dbReference type="SAM" id="Phobius"/>
    </source>
</evidence>
<gene>
    <name evidence="6" type="ORF">ACG33_13570</name>
</gene>
<dbReference type="PANTHER" id="PTHR12714:SF9">
    <property type="entry name" value="PROTEIN-S-ISOPRENYLCYSTEINE O-METHYLTRANSFERASE"/>
    <property type="match status" value="1"/>
</dbReference>
<evidence type="ECO:0000256" key="3">
    <source>
        <dbReference type="ARBA" id="ARBA00022989"/>
    </source>
</evidence>
<dbReference type="Proteomes" id="UP000070250">
    <property type="component" value="Chromosome"/>
</dbReference>
<keyword evidence="3 5" id="KW-1133">Transmembrane helix</keyword>
<dbReference type="GO" id="GO:0032259">
    <property type="term" value="P:methylation"/>
    <property type="evidence" value="ECO:0007669"/>
    <property type="project" value="UniProtKB-KW"/>
</dbReference>
<sequence>MHASDAGYGLWLLAAINAAFFIFFAWSFYKPLTRWDWRGFGMFSAFVVALFAEMYGFPLTLYVLGGWLSANYPQVNWLSHDAGHLLEMWFGWRANPHFGPFHIASFVFIGGGFWLLSTAWPVLYRAQREGRLAREGVYARMRHPQYVAFVLVLTGFLLQWPTLLTLVSYPVLVWAYARLARREERDCLSRFGEDYVSYMQEVPAFIPRRRRGPIRSAGEAR</sequence>
<keyword evidence="2 5" id="KW-0812">Transmembrane</keyword>
<reference evidence="6 7" key="1">
    <citation type="submission" date="2015-06" db="EMBL/GenBank/DDBJ databases">
        <title>A Comprehensive Approach to Explore the Metabolic and Phylogenetic Diversity of Bacterial Steroid Degradation in the Environment: Testosterone as an Example.</title>
        <authorList>
            <person name="Yang F.-C."/>
            <person name="Chen Y.-L."/>
            <person name="Yu C.-P."/>
            <person name="Tang S.-L."/>
            <person name="Wang P.-H."/>
            <person name="Ismail W."/>
            <person name="Wang C.-H."/>
            <person name="Yang C.-Y."/>
            <person name="Chiang Y.-R."/>
        </authorList>
    </citation>
    <scope>NUCLEOTIDE SEQUENCE [LARGE SCALE GENOMIC DNA]</scope>
    <source>
        <strain evidence="6 7">DSM 18526</strain>
    </source>
</reference>
<name>A0A127FE20_STEDE</name>
<keyword evidence="4 5" id="KW-0472">Membrane</keyword>
<dbReference type="STRING" id="465721.ACG33_13570"/>
<feature type="transmembrane region" description="Helical" evidence="5">
    <location>
        <begin position="145"/>
        <end position="177"/>
    </location>
</feature>
<dbReference type="RefSeq" id="WP_066922007.1">
    <property type="nucleotide sequence ID" value="NZ_CP011971.1"/>
</dbReference>
<organism evidence="6 7">
    <name type="scientific">Steroidobacter denitrificans</name>
    <dbReference type="NCBI Taxonomy" id="465721"/>
    <lineage>
        <taxon>Bacteria</taxon>
        <taxon>Pseudomonadati</taxon>
        <taxon>Pseudomonadota</taxon>
        <taxon>Gammaproteobacteria</taxon>
        <taxon>Steroidobacterales</taxon>
        <taxon>Steroidobacteraceae</taxon>
        <taxon>Steroidobacter</taxon>
    </lineage>
</organism>
<dbReference type="EMBL" id="CP011971">
    <property type="protein sequence ID" value="AMN48110.1"/>
    <property type="molecule type" value="Genomic_DNA"/>
</dbReference>
<dbReference type="KEGG" id="sdf:ACG33_13570"/>
<evidence type="ECO:0000256" key="4">
    <source>
        <dbReference type="ARBA" id="ARBA00023136"/>
    </source>
</evidence>
<dbReference type="PANTHER" id="PTHR12714">
    <property type="entry name" value="PROTEIN-S ISOPRENYLCYSTEINE O-METHYLTRANSFERASE"/>
    <property type="match status" value="1"/>
</dbReference>
<evidence type="ECO:0000256" key="2">
    <source>
        <dbReference type="ARBA" id="ARBA00022692"/>
    </source>
</evidence>
<evidence type="ECO:0000313" key="6">
    <source>
        <dbReference type="EMBL" id="AMN48110.1"/>
    </source>
</evidence>
<feature type="transmembrane region" description="Helical" evidence="5">
    <location>
        <begin position="40"/>
        <end position="64"/>
    </location>
</feature>
<proteinExistence type="predicted"/>
<dbReference type="AlphaFoldDB" id="A0A127FE20"/>
<dbReference type="GO" id="GO:0016020">
    <property type="term" value="C:membrane"/>
    <property type="evidence" value="ECO:0007669"/>
    <property type="project" value="UniProtKB-SubCell"/>
</dbReference>
<keyword evidence="6" id="KW-0808">Transferase</keyword>
<dbReference type="Pfam" id="PF04140">
    <property type="entry name" value="ICMT"/>
    <property type="match status" value="1"/>
</dbReference>
<accession>A0A127FE20</accession>
<dbReference type="OrthoDB" id="9789029at2"/>
<dbReference type="InterPro" id="IPR007269">
    <property type="entry name" value="ICMT_MeTrfase"/>
</dbReference>
<keyword evidence="7" id="KW-1185">Reference proteome</keyword>
<feature type="transmembrane region" description="Helical" evidence="5">
    <location>
        <begin position="6"/>
        <end position="28"/>
    </location>
</feature>
<feature type="transmembrane region" description="Helical" evidence="5">
    <location>
        <begin position="101"/>
        <end position="124"/>
    </location>
</feature>
<dbReference type="PATRIC" id="fig|465721.4.peg.2906"/>
<protein>
    <submittedName>
        <fullName evidence="6">Isoprenylcysteine carboxyl methyltransferase</fullName>
    </submittedName>
</protein>
<evidence type="ECO:0000313" key="7">
    <source>
        <dbReference type="Proteomes" id="UP000070250"/>
    </source>
</evidence>
<dbReference type="GO" id="GO:0004671">
    <property type="term" value="F:protein C-terminal S-isoprenylcysteine carboxyl O-methyltransferase activity"/>
    <property type="evidence" value="ECO:0007669"/>
    <property type="project" value="InterPro"/>
</dbReference>
<comment type="subcellular location">
    <subcellularLocation>
        <location evidence="1">Membrane</location>
        <topology evidence="1">Multi-pass membrane protein</topology>
    </subcellularLocation>
</comment>
<keyword evidence="6" id="KW-0489">Methyltransferase</keyword>